<sequence>MKYLKCVLPALALLTASPSFADVVYIGGVKHIVTDYSYSSDTRRTADIELVGDAGQELTFDITAIVSGLGRIKPDIICDYSAGSVICYTGDDPDINDFVYDVRITATCIADDGSKVAIGVDRDDENLYTSQPISDFRKEVTLTIDNTLVTGGKCDNLNIDIQGNLDVIEDVDLEVLVYEQF</sequence>
<dbReference type="KEGG" id="tact:SG35_028280"/>
<feature type="chain" id="PRO_5042117918" evidence="1">
    <location>
        <begin position="22"/>
        <end position="181"/>
    </location>
</feature>
<feature type="signal peptide" evidence="1">
    <location>
        <begin position="1"/>
        <end position="21"/>
    </location>
</feature>
<reference evidence="2 3" key="2">
    <citation type="journal article" date="2022" name="Mar. Drugs">
        <title>Bioassay-Guided Fractionation Leads to the Detection of Cholic Acid Generated by the Rare Thalassomonas sp.</title>
        <authorList>
            <person name="Pheiffer F."/>
            <person name="Schneider Y.K."/>
            <person name="Hansen E.H."/>
            <person name="Andersen J.H."/>
            <person name="Isaksson J."/>
            <person name="Busche T."/>
            <person name="R C."/>
            <person name="Kalinowski J."/>
            <person name="Zyl L.V."/>
            <person name="Trindade M."/>
        </authorList>
    </citation>
    <scope>NUCLEOTIDE SEQUENCE [LARGE SCALE GENOMIC DNA]</scope>
    <source>
        <strain evidence="2 3">A5K-106</strain>
    </source>
</reference>
<name>A0AAF0C3T9_9GAMM</name>
<accession>A0AAF0C3T9</accession>
<dbReference type="RefSeq" id="WP_044834429.1">
    <property type="nucleotide sequence ID" value="NZ_CP059735.1"/>
</dbReference>
<reference evidence="2 3" key="1">
    <citation type="journal article" date="2015" name="Genome Announc.">
        <title>Draft Genome Sequences of Marine Isolates of Thalassomonas viridans and Thalassomonas actiniarum.</title>
        <authorList>
            <person name="Olonade I."/>
            <person name="van Zyl L.J."/>
            <person name="Trindade M."/>
        </authorList>
    </citation>
    <scope>NUCLEOTIDE SEQUENCE [LARGE SCALE GENOMIC DNA]</scope>
    <source>
        <strain evidence="2 3">A5K-106</strain>
    </source>
</reference>
<evidence type="ECO:0000256" key="1">
    <source>
        <dbReference type="SAM" id="SignalP"/>
    </source>
</evidence>
<keyword evidence="3" id="KW-1185">Reference proteome</keyword>
<keyword evidence="1" id="KW-0732">Signal</keyword>
<protein>
    <submittedName>
        <fullName evidence="2">Uncharacterized protein</fullName>
    </submittedName>
</protein>
<dbReference type="EMBL" id="CP059735">
    <property type="protein sequence ID" value="WDD99069.1"/>
    <property type="molecule type" value="Genomic_DNA"/>
</dbReference>
<gene>
    <name evidence="2" type="ORF">SG35_028280</name>
</gene>
<evidence type="ECO:0000313" key="3">
    <source>
        <dbReference type="Proteomes" id="UP000032568"/>
    </source>
</evidence>
<organism evidence="2 3">
    <name type="scientific">Thalassomonas actiniarum</name>
    <dbReference type="NCBI Taxonomy" id="485447"/>
    <lineage>
        <taxon>Bacteria</taxon>
        <taxon>Pseudomonadati</taxon>
        <taxon>Pseudomonadota</taxon>
        <taxon>Gammaproteobacteria</taxon>
        <taxon>Alteromonadales</taxon>
        <taxon>Colwelliaceae</taxon>
        <taxon>Thalassomonas</taxon>
    </lineage>
</organism>
<evidence type="ECO:0000313" key="2">
    <source>
        <dbReference type="EMBL" id="WDD99069.1"/>
    </source>
</evidence>
<dbReference type="Proteomes" id="UP000032568">
    <property type="component" value="Chromosome"/>
</dbReference>
<proteinExistence type="predicted"/>
<dbReference type="AlphaFoldDB" id="A0AAF0C3T9"/>